<protein>
    <submittedName>
        <fullName evidence="3">Di-copper centre-containing protein</fullName>
    </submittedName>
</protein>
<organism evidence="3 4">
    <name type="scientific">Polyplosphaeria fusca</name>
    <dbReference type="NCBI Taxonomy" id="682080"/>
    <lineage>
        <taxon>Eukaryota</taxon>
        <taxon>Fungi</taxon>
        <taxon>Dikarya</taxon>
        <taxon>Ascomycota</taxon>
        <taxon>Pezizomycotina</taxon>
        <taxon>Dothideomycetes</taxon>
        <taxon>Pleosporomycetidae</taxon>
        <taxon>Pleosporales</taxon>
        <taxon>Tetraplosphaeriaceae</taxon>
        <taxon>Polyplosphaeria</taxon>
    </lineage>
</organism>
<dbReference type="InterPro" id="IPR050316">
    <property type="entry name" value="Tyrosinase/Hemocyanin"/>
</dbReference>
<dbReference type="Gene3D" id="1.10.1280.10">
    <property type="entry name" value="Di-copper center containing domain from catechol oxidase"/>
    <property type="match status" value="1"/>
</dbReference>
<dbReference type="PANTHER" id="PTHR11474">
    <property type="entry name" value="TYROSINASE FAMILY MEMBER"/>
    <property type="match status" value="1"/>
</dbReference>
<accession>A0A9P4QNN2</accession>
<dbReference type="EMBL" id="ML996287">
    <property type="protein sequence ID" value="KAF2728269.1"/>
    <property type="molecule type" value="Genomic_DNA"/>
</dbReference>
<dbReference type="Proteomes" id="UP000799444">
    <property type="component" value="Unassembled WGS sequence"/>
</dbReference>
<dbReference type="InterPro" id="IPR002227">
    <property type="entry name" value="Tyrosinase_Cu-bd"/>
</dbReference>
<dbReference type="GO" id="GO:0016491">
    <property type="term" value="F:oxidoreductase activity"/>
    <property type="evidence" value="ECO:0007669"/>
    <property type="project" value="InterPro"/>
</dbReference>
<reference evidence="3" key="1">
    <citation type="journal article" date="2020" name="Stud. Mycol.">
        <title>101 Dothideomycetes genomes: a test case for predicting lifestyles and emergence of pathogens.</title>
        <authorList>
            <person name="Haridas S."/>
            <person name="Albert R."/>
            <person name="Binder M."/>
            <person name="Bloem J."/>
            <person name="Labutti K."/>
            <person name="Salamov A."/>
            <person name="Andreopoulos B."/>
            <person name="Baker S."/>
            <person name="Barry K."/>
            <person name="Bills G."/>
            <person name="Bluhm B."/>
            <person name="Cannon C."/>
            <person name="Castanera R."/>
            <person name="Culley D."/>
            <person name="Daum C."/>
            <person name="Ezra D."/>
            <person name="Gonzalez J."/>
            <person name="Henrissat B."/>
            <person name="Kuo A."/>
            <person name="Liang C."/>
            <person name="Lipzen A."/>
            <person name="Lutzoni F."/>
            <person name="Magnuson J."/>
            <person name="Mondo S."/>
            <person name="Nolan M."/>
            <person name="Ohm R."/>
            <person name="Pangilinan J."/>
            <person name="Park H.-J."/>
            <person name="Ramirez L."/>
            <person name="Alfaro M."/>
            <person name="Sun H."/>
            <person name="Tritt A."/>
            <person name="Yoshinaga Y."/>
            <person name="Zwiers L.-H."/>
            <person name="Turgeon B."/>
            <person name="Goodwin S."/>
            <person name="Spatafora J."/>
            <person name="Crous P."/>
            <person name="Grigoriev I."/>
        </authorList>
    </citation>
    <scope>NUCLEOTIDE SEQUENCE</scope>
    <source>
        <strain evidence="3">CBS 125425</strain>
    </source>
</reference>
<evidence type="ECO:0000313" key="4">
    <source>
        <dbReference type="Proteomes" id="UP000799444"/>
    </source>
</evidence>
<dbReference type="OrthoDB" id="6132182at2759"/>
<gene>
    <name evidence="3" type="ORF">EJ04DRAFT_449648</name>
</gene>
<sequence>MLAAAATCSNPRIRTEWDNLSNDGRNAFINAVRCLMGKPRSGQFSQSRNRYEDFVALHQQLTPNVHDNSKFLVWHRYYIWAFEDTLRSECGYSGTLPWFDESKYAGKFSQSSIFSNAYFGGIAIGGNCVTNGKFAGLTLNVGPGTGNGPHCLARNGDAGKTANTNAQVVEACQRQNDYAAMASCAEGGAHAWGHNGIGAVMSDKYASPGDPVFFLHHGFIDRNFRLWQNRDSARLGYISGTDKGGNRLTLDTGISINGIRPDVKIRDVLDTLGTKLCYKYNY</sequence>
<dbReference type="InterPro" id="IPR008922">
    <property type="entry name" value="Di-copper_centre_dom_sf"/>
</dbReference>
<evidence type="ECO:0000256" key="1">
    <source>
        <dbReference type="ARBA" id="ARBA00022723"/>
    </source>
</evidence>
<dbReference type="PRINTS" id="PR00092">
    <property type="entry name" value="TYROSINASE"/>
</dbReference>
<keyword evidence="4" id="KW-1185">Reference proteome</keyword>
<dbReference type="GO" id="GO:0046872">
    <property type="term" value="F:metal ion binding"/>
    <property type="evidence" value="ECO:0007669"/>
    <property type="project" value="UniProtKB-KW"/>
</dbReference>
<keyword evidence="1" id="KW-0479">Metal-binding</keyword>
<comment type="caution">
    <text evidence="3">The sequence shown here is derived from an EMBL/GenBank/DDBJ whole genome shotgun (WGS) entry which is preliminary data.</text>
</comment>
<dbReference type="SUPFAM" id="SSF48056">
    <property type="entry name" value="Di-copper centre-containing domain"/>
    <property type="match status" value="1"/>
</dbReference>
<dbReference type="AlphaFoldDB" id="A0A9P4QNN2"/>
<dbReference type="PANTHER" id="PTHR11474:SF116">
    <property type="entry name" value="TYROSINASE"/>
    <property type="match status" value="1"/>
</dbReference>
<name>A0A9P4QNN2_9PLEO</name>
<evidence type="ECO:0000259" key="2">
    <source>
        <dbReference type="PROSITE" id="PS00498"/>
    </source>
</evidence>
<evidence type="ECO:0000313" key="3">
    <source>
        <dbReference type="EMBL" id="KAF2728269.1"/>
    </source>
</evidence>
<proteinExistence type="predicted"/>
<feature type="domain" description="Tyrosinase copper-binding" evidence="2">
    <location>
        <begin position="210"/>
        <end position="221"/>
    </location>
</feature>
<dbReference type="PROSITE" id="PS00498">
    <property type="entry name" value="TYROSINASE_2"/>
    <property type="match status" value="1"/>
</dbReference>
<dbReference type="Pfam" id="PF00264">
    <property type="entry name" value="Tyrosinase"/>
    <property type="match status" value="1"/>
</dbReference>